<comment type="caution">
    <text evidence="6">The sequence shown here is derived from an EMBL/GenBank/DDBJ whole genome shotgun (WGS) entry which is preliminary data.</text>
</comment>
<dbReference type="OrthoDB" id="551907at2759"/>
<evidence type="ECO:0000313" key="6">
    <source>
        <dbReference type="EMBL" id="KAJ0961275.1"/>
    </source>
</evidence>
<dbReference type="InterPro" id="IPR006447">
    <property type="entry name" value="Myb_dom_plants"/>
</dbReference>
<dbReference type="PROSITE" id="PS51294">
    <property type="entry name" value="HTH_MYB"/>
    <property type="match status" value="1"/>
</dbReference>
<dbReference type="AlphaFoldDB" id="A0A9D5H2Q8"/>
<proteinExistence type="predicted"/>
<dbReference type="InterPro" id="IPR001005">
    <property type="entry name" value="SANT/Myb"/>
</dbReference>
<dbReference type="InterPro" id="IPR046955">
    <property type="entry name" value="PHR1-like"/>
</dbReference>
<keyword evidence="7" id="KW-1185">Reference proteome</keyword>
<evidence type="ECO:0000256" key="1">
    <source>
        <dbReference type="ARBA" id="ARBA00023015"/>
    </source>
</evidence>
<organism evidence="6 7">
    <name type="scientific">Dioscorea zingiberensis</name>
    <dbReference type="NCBI Taxonomy" id="325984"/>
    <lineage>
        <taxon>Eukaryota</taxon>
        <taxon>Viridiplantae</taxon>
        <taxon>Streptophyta</taxon>
        <taxon>Embryophyta</taxon>
        <taxon>Tracheophyta</taxon>
        <taxon>Spermatophyta</taxon>
        <taxon>Magnoliopsida</taxon>
        <taxon>Liliopsida</taxon>
        <taxon>Dioscoreales</taxon>
        <taxon>Dioscoreaceae</taxon>
        <taxon>Dioscorea</taxon>
    </lineage>
</organism>
<dbReference type="InterPro" id="IPR025756">
    <property type="entry name" value="Myb_CC_LHEQLE"/>
</dbReference>
<keyword evidence="1" id="KW-0805">Transcription regulation</keyword>
<dbReference type="FunFam" id="1.10.10.60:FF:000002">
    <property type="entry name" value="Myb family transcription factor"/>
    <property type="match status" value="1"/>
</dbReference>
<dbReference type="InterPro" id="IPR009057">
    <property type="entry name" value="Homeodomain-like_sf"/>
</dbReference>
<evidence type="ECO:0000313" key="7">
    <source>
        <dbReference type="Proteomes" id="UP001085076"/>
    </source>
</evidence>
<dbReference type="GO" id="GO:0003677">
    <property type="term" value="F:DNA binding"/>
    <property type="evidence" value="ECO:0007669"/>
    <property type="project" value="UniProtKB-KW"/>
</dbReference>
<name>A0A9D5H2Q8_9LILI</name>
<dbReference type="SUPFAM" id="SSF46689">
    <property type="entry name" value="Homeodomain-like"/>
    <property type="match status" value="1"/>
</dbReference>
<protein>
    <recommendedName>
        <fullName evidence="5">HTH myb-type domain-containing protein</fullName>
    </recommendedName>
</protein>
<dbReference type="Gene3D" id="1.10.10.60">
    <property type="entry name" value="Homeodomain-like"/>
    <property type="match status" value="1"/>
</dbReference>
<evidence type="ECO:0000259" key="5">
    <source>
        <dbReference type="PROSITE" id="PS51294"/>
    </source>
</evidence>
<evidence type="ECO:0000256" key="3">
    <source>
        <dbReference type="ARBA" id="ARBA00023163"/>
    </source>
</evidence>
<dbReference type="PANTHER" id="PTHR31499">
    <property type="entry name" value="MYB FAMILY TRANSCRIPTION FACTOR PHL11"/>
    <property type="match status" value="1"/>
</dbReference>
<keyword evidence="4" id="KW-0539">Nucleus</keyword>
<dbReference type="PANTHER" id="PTHR31499:SF80">
    <property type="entry name" value="HTH MYB-TYPE DOMAIN-CONTAINING PROTEIN"/>
    <property type="match status" value="1"/>
</dbReference>
<gene>
    <name evidence="6" type="ORF">J5N97_000733</name>
</gene>
<evidence type="ECO:0000256" key="2">
    <source>
        <dbReference type="ARBA" id="ARBA00023125"/>
    </source>
</evidence>
<dbReference type="InterPro" id="IPR017930">
    <property type="entry name" value="Myb_dom"/>
</dbReference>
<reference evidence="6 7" key="1">
    <citation type="journal article" date="2022" name="Hortic Res">
        <title>The genome of Dioscorea zingiberensis sheds light on the biosynthesis, origin and evolution of the medicinally important diosgenin saponins.</title>
        <authorList>
            <person name="Li Y."/>
            <person name="Tan C."/>
            <person name="Li Z."/>
            <person name="Guo J."/>
            <person name="Li S."/>
            <person name="Chen X."/>
            <person name="Wang C."/>
            <person name="Dai X."/>
            <person name="Yang H."/>
            <person name="Song W."/>
            <person name="Hou L."/>
            <person name="Xu J."/>
            <person name="Tong Z."/>
            <person name="Xu A."/>
            <person name="Yuan X."/>
            <person name="Wang W."/>
            <person name="Yang Q."/>
            <person name="Chen L."/>
            <person name="Sun Z."/>
            <person name="Wang K."/>
            <person name="Pan B."/>
            <person name="Chen J."/>
            <person name="Bao Y."/>
            <person name="Liu F."/>
            <person name="Qi X."/>
            <person name="Gang D.R."/>
            <person name="Wen J."/>
            <person name="Li J."/>
        </authorList>
    </citation>
    <scope>NUCLEOTIDE SEQUENCE [LARGE SCALE GENOMIC DNA]</scope>
    <source>
        <strain evidence="6">Dzin_1.0</strain>
    </source>
</reference>
<keyword evidence="2" id="KW-0238">DNA-binding</keyword>
<dbReference type="NCBIfam" id="TIGR01557">
    <property type="entry name" value="myb_SHAQKYF"/>
    <property type="match status" value="1"/>
</dbReference>
<keyword evidence="3" id="KW-0804">Transcription</keyword>
<dbReference type="Pfam" id="PF14379">
    <property type="entry name" value="Myb_CC_LHEQLE"/>
    <property type="match status" value="1"/>
</dbReference>
<dbReference type="Pfam" id="PF00249">
    <property type="entry name" value="Myb_DNA-binding"/>
    <property type="match status" value="1"/>
</dbReference>
<feature type="domain" description="HTH myb-type" evidence="5">
    <location>
        <begin position="141"/>
        <end position="201"/>
    </location>
</feature>
<sequence>MNTQKIGCHEYQQKPLNGDCFGCSIESFGSGEALNQQLHFQTCTSDPLASNLVGSNPASFYATELFMGFPWFDHRLGVRPQSDTLSRFDCSAVFHNTDRVQFRNTAENEFQSFGQSMQEKGIQQEKVAPISSLSISPGKSNANKTRIRWTQHLHEQFVEAVNRLGGAEKATPKGILKLMSSDGLTIYHIKSHLQKYRIAKYIPDTLEGKSGRRASMNDSQHLDPKCAMEITEALRLQLDVQRSLHEQLEIQRNLQMRLEAQGKKLQQMFEQQLKTNINIIEPQNLISCFQMSNPWFLKEICLLSNIEGLNNNHSL</sequence>
<dbReference type="EMBL" id="JAGGNH010000031">
    <property type="protein sequence ID" value="KAJ0961275.1"/>
    <property type="molecule type" value="Genomic_DNA"/>
</dbReference>
<evidence type="ECO:0000256" key="4">
    <source>
        <dbReference type="ARBA" id="ARBA00023242"/>
    </source>
</evidence>
<dbReference type="GO" id="GO:0003700">
    <property type="term" value="F:DNA-binding transcription factor activity"/>
    <property type="evidence" value="ECO:0007669"/>
    <property type="project" value="InterPro"/>
</dbReference>
<dbReference type="Proteomes" id="UP001085076">
    <property type="component" value="Unassembled WGS sequence"/>
</dbReference>
<accession>A0A9D5H2Q8</accession>